<keyword evidence="3" id="KW-1185">Reference proteome</keyword>
<reference evidence="2 3" key="1">
    <citation type="submission" date="2015-12" db="EMBL/GenBank/DDBJ databases">
        <title>Dictyostelia acquired genes for synthesis and detection of signals that induce cell-type specialization by lateral gene transfer from prokaryotes.</title>
        <authorList>
            <person name="Gloeckner G."/>
            <person name="Schaap P."/>
        </authorList>
    </citation>
    <scope>NUCLEOTIDE SEQUENCE [LARGE SCALE GENOMIC DNA]</scope>
    <source>
        <strain evidence="2 3">TK</strain>
    </source>
</reference>
<dbReference type="FunCoup" id="A0A151ZF72">
    <property type="interactions" value="1016"/>
</dbReference>
<gene>
    <name evidence="2" type="ORF">DLAC_11659</name>
</gene>
<organism evidence="2 3">
    <name type="scientific">Tieghemostelium lacteum</name>
    <name type="common">Slime mold</name>
    <name type="synonym">Dictyostelium lacteum</name>
    <dbReference type="NCBI Taxonomy" id="361077"/>
    <lineage>
        <taxon>Eukaryota</taxon>
        <taxon>Amoebozoa</taxon>
        <taxon>Evosea</taxon>
        <taxon>Eumycetozoa</taxon>
        <taxon>Dictyostelia</taxon>
        <taxon>Dictyosteliales</taxon>
        <taxon>Raperosteliaceae</taxon>
        <taxon>Tieghemostelium</taxon>
    </lineage>
</organism>
<evidence type="ECO:0000313" key="3">
    <source>
        <dbReference type="Proteomes" id="UP000076078"/>
    </source>
</evidence>
<comment type="caution">
    <text evidence="2">The sequence shown here is derived from an EMBL/GenBank/DDBJ whole genome shotgun (WGS) entry which is preliminary data.</text>
</comment>
<dbReference type="InterPro" id="IPR003226">
    <property type="entry name" value="MYG1_exonuclease"/>
</dbReference>
<dbReference type="GO" id="GO:0005634">
    <property type="term" value="C:nucleus"/>
    <property type="evidence" value="ECO:0007669"/>
    <property type="project" value="TreeGrafter"/>
</dbReference>
<dbReference type="Pfam" id="PF03690">
    <property type="entry name" value="MYG1_exonuc"/>
    <property type="match status" value="1"/>
</dbReference>
<dbReference type="InParanoid" id="A0A151ZF72"/>
<dbReference type="STRING" id="361077.A0A151ZF72"/>
<protein>
    <submittedName>
        <fullName evidence="2">Uncharacterized protein</fullName>
    </submittedName>
</protein>
<dbReference type="PANTHER" id="PTHR11215">
    <property type="entry name" value="METAL DEPENDENT HYDROLASE - RELATED"/>
    <property type="match status" value="1"/>
</dbReference>
<evidence type="ECO:0000313" key="2">
    <source>
        <dbReference type="EMBL" id="KYQ92577.1"/>
    </source>
</evidence>
<dbReference type="OrthoDB" id="10265310at2759"/>
<dbReference type="EMBL" id="LODT01000029">
    <property type="protein sequence ID" value="KYQ92577.1"/>
    <property type="molecule type" value="Genomic_DNA"/>
</dbReference>
<dbReference type="Proteomes" id="UP000076078">
    <property type="component" value="Unassembled WGS sequence"/>
</dbReference>
<name>A0A151ZF72_TIELA</name>
<comment type="similarity">
    <text evidence="1">Belongs to the MYG1 family.</text>
</comment>
<dbReference type="AlphaFoldDB" id="A0A151ZF72"/>
<sequence>MFVFRSLVRQQQHQLFIRNYSNKVYITTMSQSPTICTHSGNFHADEALACYLLKLLPKYKESSIIRTRDNAVIDKCDIVVDVGATYDHSKCRYDHHQAGFTSTFDDKHETKLSSAGLIYKHYGKEIIKNCSENVSDSNVDIIYHKLYDAFIEELDGVDNGVERYPSDIKPKYQSNSGISARVGHLNPLWNEPQDEETITKRFYKAMELIGEMFVDRLHFYSKAWLPARDIVLNSIEKRSSVHPSGEIMVLDQICPWKDHLYHLESELKVNPTIKFVLFGDNAGWRVQAVNQSLSSFALRIPLFQEWRGKRDEELSKLSGIDGCVFCHANGFIGGNKTKEGALEMAVRSLNAAN</sequence>
<dbReference type="GO" id="GO:0005737">
    <property type="term" value="C:cytoplasm"/>
    <property type="evidence" value="ECO:0007669"/>
    <property type="project" value="TreeGrafter"/>
</dbReference>
<proteinExistence type="inferred from homology"/>
<dbReference type="OMA" id="FHCDEVV"/>
<dbReference type="PANTHER" id="PTHR11215:SF1">
    <property type="entry name" value="MYG1 EXONUCLEASE"/>
    <property type="match status" value="1"/>
</dbReference>
<accession>A0A151ZF72</accession>
<evidence type="ECO:0000256" key="1">
    <source>
        <dbReference type="ARBA" id="ARBA00010105"/>
    </source>
</evidence>